<dbReference type="InterPro" id="IPR018376">
    <property type="entry name" value="Enoyl-CoA_hyd/isom_CS"/>
</dbReference>
<evidence type="ECO:0000256" key="3">
    <source>
        <dbReference type="SAM" id="MobiDB-lite"/>
    </source>
</evidence>
<dbReference type="InterPro" id="IPR029045">
    <property type="entry name" value="ClpP/crotonase-like_dom_sf"/>
</dbReference>
<dbReference type="PANTHER" id="PTHR11941:SF54">
    <property type="entry name" value="ENOYL-COA HYDRATASE, MITOCHONDRIAL"/>
    <property type="match status" value="1"/>
</dbReference>
<evidence type="ECO:0000313" key="4">
    <source>
        <dbReference type="EMBL" id="EQD36666.1"/>
    </source>
</evidence>
<gene>
    <name evidence="4" type="ORF">B1B_16434</name>
</gene>
<dbReference type="PANTHER" id="PTHR11941">
    <property type="entry name" value="ENOYL-COA HYDRATASE-RELATED"/>
    <property type="match status" value="1"/>
</dbReference>
<keyword evidence="2" id="KW-0456">Lyase</keyword>
<keyword evidence="4" id="KW-0413">Isomerase</keyword>
<organism evidence="4">
    <name type="scientific">mine drainage metagenome</name>
    <dbReference type="NCBI Taxonomy" id="410659"/>
    <lineage>
        <taxon>unclassified sequences</taxon>
        <taxon>metagenomes</taxon>
        <taxon>ecological metagenomes</taxon>
    </lineage>
</organism>
<dbReference type="Pfam" id="PF00378">
    <property type="entry name" value="ECH_1"/>
    <property type="match status" value="1"/>
</dbReference>
<dbReference type="AlphaFoldDB" id="T0YMK5"/>
<name>T0YMK5_9ZZZZ</name>
<sequence length="252" mass="27116">LDRVAADPTARVVVLASAAEKAFAAGANIREMASMTSAEARVHGARGQEVTRRLERLPLPVVAAVHGVCLGGGCEIALACDFVIASPEATFGQPEINLGVTPGWGGSQRLPRRIGAARARRWIYTGRTVPAEEARADGWVDRVVPRADLLPTAVEFARELAGKPALALAAAKYEIQRAVDPDLDSDLAYELELWARLFGTPDQREGMRAFLEKRTFVSRDRSDWPDTARGFPWGSAGENGGTGGSIGKRKRE</sequence>
<accession>T0YMK5</accession>
<dbReference type="CDD" id="cd06558">
    <property type="entry name" value="crotonase-like"/>
    <property type="match status" value="1"/>
</dbReference>
<comment type="caution">
    <text evidence="4">The sequence shown here is derived from an EMBL/GenBank/DDBJ whole genome shotgun (WGS) entry which is preliminary data.</text>
</comment>
<feature type="region of interest" description="Disordered" evidence="3">
    <location>
        <begin position="223"/>
        <end position="252"/>
    </location>
</feature>
<proteinExistence type="inferred from homology"/>
<dbReference type="EMBL" id="AUZY01010934">
    <property type="protein sequence ID" value="EQD36666.1"/>
    <property type="molecule type" value="Genomic_DNA"/>
</dbReference>
<dbReference type="InterPro" id="IPR001753">
    <property type="entry name" value="Enoyl-CoA_hydra/iso"/>
</dbReference>
<reference evidence="4" key="1">
    <citation type="submission" date="2013-08" db="EMBL/GenBank/DDBJ databases">
        <authorList>
            <person name="Mendez C."/>
            <person name="Richter M."/>
            <person name="Ferrer M."/>
            <person name="Sanchez J."/>
        </authorList>
    </citation>
    <scope>NUCLEOTIDE SEQUENCE</scope>
</reference>
<dbReference type="GO" id="GO:0006635">
    <property type="term" value="P:fatty acid beta-oxidation"/>
    <property type="evidence" value="ECO:0007669"/>
    <property type="project" value="TreeGrafter"/>
</dbReference>
<evidence type="ECO:0000256" key="2">
    <source>
        <dbReference type="ARBA" id="ARBA00023239"/>
    </source>
</evidence>
<dbReference type="PROSITE" id="PS00166">
    <property type="entry name" value="ENOYL_COA_HYDRATASE"/>
    <property type="match status" value="1"/>
</dbReference>
<dbReference type="Gene3D" id="1.10.12.10">
    <property type="entry name" value="Lyase 2-enoyl-coa Hydratase, Chain A, domain 2"/>
    <property type="match status" value="1"/>
</dbReference>
<protein>
    <submittedName>
        <fullName evidence="4">Enoyl-CoA hydratase/isomerase</fullName>
    </submittedName>
</protein>
<dbReference type="GO" id="GO:0016836">
    <property type="term" value="F:hydro-lyase activity"/>
    <property type="evidence" value="ECO:0007669"/>
    <property type="project" value="UniProtKB-ARBA"/>
</dbReference>
<comment type="similarity">
    <text evidence="1">Belongs to the enoyl-CoA hydratase/isomerase family.</text>
</comment>
<dbReference type="GO" id="GO:0016853">
    <property type="term" value="F:isomerase activity"/>
    <property type="evidence" value="ECO:0007669"/>
    <property type="project" value="UniProtKB-KW"/>
</dbReference>
<dbReference type="Gene3D" id="3.90.226.10">
    <property type="entry name" value="2-enoyl-CoA Hydratase, Chain A, domain 1"/>
    <property type="match status" value="1"/>
</dbReference>
<dbReference type="SUPFAM" id="SSF52096">
    <property type="entry name" value="ClpP/crotonase"/>
    <property type="match status" value="1"/>
</dbReference>
<dbReference type="FunFam" id="1.10.12.10:FF:000001">
    <property type="entry name" value="Probable enoyl-CoA hydratase, mitochondrial"/>
    <property type="match status" value="1"/>
</dbReference>
<feature type="compositionally biased region" description="Gly residues" evidence="3">
    <location>
        <begin position="237"/>
        <end position="246"/>
    </location>
</feature>
<feature type="non-terminal residue" evidence="4">
    <location>
        <position position="1"/>
    </location>
</feature>
<evidence type="ECO:0000256" key="1">
    <source>
        <dbReference type="ARBA" id="ARBA00005254"/>
    </source>
</evidence>
<reference evidence="4" key="2">
    <citation type="journal article" date="2014" name="ISME J.">
        <title>Microbial stratification in low pH oxic and suboxic macroscopic growths along an acid mine drainage.</title>
        <authorList>
            <person name="Mendez-Garcia C."/>
            <person name="Mesa V."/>
            <person name="Sprenger R.R."/>
            <person name="Richter M."/>
            <person name="Diez M.S."/>
            <person name="Solano J."/>
            <person name="Bargiela R."/>
            <person name="Golyshina O.V."/>
            <person name="Manteca A."/>
            <person name="Ramos J.L."/>
            <person name="Gallego J.R."/>
            <person name="Llorente I."/>
            <person name="Martins Dos Santos V.A."/>
            <person name="Jensen O.N."/>
            <person name="Pelaez A.I."/>
            <person name="Sanchez J."/>
            <person name="Ferrer M."/>
        </authorList>
    </citation>
    <scope>NUCLEOTIDE SEQUENCE</scope>
</reference>
<dbReference type="InterPro" id="IPR014748">
    <property type="entry name" value="Enoyl-CoA_hydra_C"/>
</dbReference>